<feature type="binding site" evidence="13">
    <location>
        <position position="185"/>
    </location>
    <ligand>
        <name>FMN</name>
        <dbReference type="ChEBI" id="CHEBI:58210"/>
    </ligand>
</feature>
<feature type="transmembrane region" description="Helical" evidence="10">
    <location>
        <begin position="48"/>
        <end position="65"/>
    </location>
</feature>
<organism evidence="11 12">
    <name type="scientific">Clostridium tetanomorphum</name>
    <dbReference type="NCBI Taxonomy" id="1553"/>
    <lineage>
        <taxon>Bacteria</taxon>
        <taxon>Bacillati</taxon>
        <taxon>Bacillota</taxon>
        <taxon>Clostridia</taxon>
        <taxon>Eubacteriales</taxon>
        <taxon>Clostridiaceae</taxon>
        <taxon>Clostridium</taxon>
    </lineage>
</organism>
<feature type="transmembrane region" description="Helical" evidence="10">
    <location>
        <begin position="24"/>
        <end position="42"/>
    </location>
</feature>
<feature type="binding site" evidence="13">
    <location>
        <position position="182"/>
    </location>
    <ligand>
        <name>FMN</name>
        <dbReference type="ChEBI" id="CHEBI:58210"/>
    </ligand>
</feature>
<evidence type="ECO:0000256" key="10">
    <source>
        <dbReference type="HAMAP-Rule" id="MF_00462"/>
    </source>
</evidence>
<keyword evidence="6 10" id="KW-1278">Translocase</keyword>
<feature type="modified residue" description="FMN phosphoryl threonine" evidence="10">
    <location>
        <position position="153"/>
    </location>
</feature>
<keyword evidence="5 10" id="KW-0812">Transmembrane</keyword>
<keyword evidence="9 10" id="KW-0472">Membrane</keyword>
<comment type="caution">
    <text evidence="10">Lacks conserved residue(s) required for the propagation of feature annotation.</text>
</comment>
<dbReference type="InterPro" id="IPR004338">
    <property type="entry name" value="NqrB/RnfD"/>
</dbReference>
<comment type="caution">
    <text evidence="11">The sequence shown here is derived from an EMBL/GenBank/DDBJ whole genome shotgun (WGS) entry which is preliminary data.</text>
</comment>
<dbReference type="PANTHER" id="PTHR30578:SF0">
    <property type="entry name" value="ION-TRANSLOCATING OXIDOREDUCTASE COMPLEX SUBUNIT D"/>
    <property type="match status" value="1"/>
</dbReference>
<keyword evidence="10" id="KW-1003">Cell membrane</keyword>
<comment type="subcellular location">
    <subcellularLocation>
        <location evidence="10">Cell membrane</location>
        <topology evidence="10">Multi-pass membrane protein</topology>
    </subcellularLocation>
</comment>
<evidence type="ECO:0007829" key="13">
    <source>
        <dbReference type="PDB" id="7ZC6"/>
    </source>
</evidence>
<protein>
    <recommendedName>
        <fullName evidence="10">Ion-translocating oxidoreductase complex subunit D</fullName>
        <ecNumber evidence="10">7.-.-.-</ecNumber>
    </recommendedName>
    <alternativeName>
        <fullName evidence="10">Rnf electron transport complex subunit D</fullName>
    </alternativeName>
</protein>
<gene>
    <name evidence="10" type="primary">rnfD</name>
    <name evidence="11" type="ORF">HGG79_01605</name>
</gene>
<keyword evidence="8 10" id="KW-1133">Transmembrane helix</keyword>
<evidence type="ECO:0000256" key="1">
    <source>
        <dbReference type="ARBA" id="ARBA00022448"/>
    </source>
</evidence>
<comment type="function">
    <text evidence="10">Part of a membrane-bound complex that couples electron transfer with translocation of ions across the membrane.</text>
</comment>
<dbReference type="GO" id="GO:0055085">
    <property type="term" value="P:transmembrane transport"/>
    <property type="evidence" value="ECO:0007669"/>
    <property type="project" value="InterPro"/>
</dbReference>
<accession>A0A923IYK2</accession>
<evidence type="ECO:0000313" key="12">
    <source>
        <dbReference type="Proteomes" id="UP000563151"/>
    </source>
</evidence>
<keyword evidence="12" id="KW-1185">Reference proteome</keyword>
<evidence type="ECO:0000256" key="6">
    <source>
        <dbReference type="ARBA" id="ARBA00022967"/>
    </source>
</evidence>
<dbReference type="AlphaFoldDB" id="A0A923IYK2"/>
<dbReference type="InterPro" id="IPR011303">
    <property type="entry name" value="RnfD_bac"/>
</dbReference>
<proteinExistence type="evidence at protein level"/>
<keyword evidence="7 10" id="KW-0249">Electron transport</keyword>
<feature type="transmembrane region" description="Helical" evidence="10">
    <location>
        <begin position="175"/>
        <end position="199"/>
    </location>
</feature>
<dbReference type="RefSeq" id="WP_035145892.1">
    <property type="nucleotide sequence ID" value="NZ_JAAZWO010000002.1"/>
</dbReference>
<dbReference type="EC" id="7.-.-.-" evidence="10"/>
<dbReference type="PDB" id="7ZC6">
    <property type="method" value="EM"/>
    <property type="resolution" value="4.27 A"/>
    <property type="chains" value="D=1-310"/>
</dbReference>
<keyword evidence="4 10" id="KW-0288">FMN</keyword>
<feature type="transmembrane region" description="Helical" evidence="10">
    <location>
        <begin position="206"/>
        <end position="224"/>
    </location>
</feature>
<dbReference type="HAMAP" id="MF_00462">
    <property type="entry name" value="RsxD_RnfD"/>
    <property type="match status" value="1"/>
</dbReference>
<dbReference type="Proteomes" id="UP000563151">
    <property type="component" value="Unassembled WGS sequence"/>
</dbReference>
<keyword evidence="13" id="KW-0002">3D-structure</keyword>
<dbReference type="EMBL" id="JAAZWO010000002">
    <property type="protein sequence ID" value="MBC2396476.1"/>
    <property type="molecule type" value="Genomic_DNA"/>
</dbReference>
<reference evidence="13" key="2">
    <citation type="journal article" date="2022" name="Nat. Commun.">
        <title>Purification and structural characterization of the Na&lt;sup&gt;+&lt;/sup&gt;-translocating ferredoxin: NAD&lt;sup&gt;+&lt;/sup&gt; reductase (Rnf) complex of Clostridium tetanomorphum.</title>
        <authorList>
            <person name="Vitt S."/>
            <person name="Prinz S."/>
            <person name="Eisinger M."/>
            <person name="Ermler U."/>
            <person name="Buckel W."/>
        </authorList>
    </citation>
    <scope>STRUCTURE BY ELECTRON MICROSCOPY (4.27 ANGSTROMS) IN COMPLEX WITH FMN AND RIBOFLAVIN</scope>
</reference>
<keyword evidence="2 10" id="KW-0597">Phosphoprotein</keyword>
<comment type="subunit">
    <text evidence="10">The complex is composed of six subunits: RnfA, RnfB, RnfC, RnfD, RnfE and RnfG.</text>
</comment>
<evidence type="ECO:0000313" key="11">
    <source>
        <dbReference type="EMBL" id="MBC2396476.1"/>
    </source>
</evidence>
<feature type="transmembrane region" description="Helical" evidence="10">
    <location>
        <begin position="97"/>
        <end position="115"/>
    </location>
</feature>
<evidence type="ECO:0000256" key="8">
    <source>
        <dbReference type="ARBA" id="ARBA00022989"/>
    </source>
</evidence>
<name>A0A923IYK2_CLOTT</name>
<keyword evidence="13" id="KW-0547">Nucleotide-binding</keyword>
<evidence type="ECO:0000256" key="4">
    <source>
        <dbReference type="ARBA" id="ARBA00022643"/>
    </source>
</evidence>
<dbReference type="Pfam" id="PF03116">
    <property type="entry name" value="NQR2_RnfD_RnfE"/>
    <property type="match status" value="1"/>
</dbReference>
<dbReference type="PANTHER" id="PTHR30578">
    <property type="entry name" value="ELECTRON TRANSPORT COMPLEX PROTEIN RNFD"/>
    <property type="match status" value="1"/>
</dbReference>
<keyword evidence="3 10" id="KW-0285">Flavoprotein</keyword>
<dbReference type="NCBIfam" id="TIGR01946">
    <property type="entry name" value="rnfD"/>
    <property type="match status" value="1"/>
</dbReference>
<comment type="similarity">
    <text evidence="10">Belongs to the NqrB/RnfD family.</text>
</comment>
<dbReference type="SMR" id="A0A923IYK2"/>
<evidence type="ECO:0000256" key="7">
    <source>
        <dbReference type="ARBA" id="ARBA00022982"/>
    </source>
</evidence>
<evidence type="ECO:0000256" key="2">
    <source>
        <dbReference type="ARBA" id="ARBA00022553"/>
    </source>
</evidence>
<dbReference type="GO" id="GO:0022900">
    <property type="term" value="P:electron transport chain"/>
    <property type="evidence" value="ECO:0007669"/>
    <property type="project" value="UniProtKB-UniRule"/>
</dbReference>
<feature type="binding site" evidence="13">
    <location>
        <position position="130"/>
    </location>
    <ligand>
        <name>FMN</name>
        <dbReference type="ChEBI" id="CHEBI:58210"/>
    </ligand>
</feature>
<feature type="binding site" evidence="13">
    <location>
        <position position="153"/>
    </location>
    <ligand>
        <name>FMN</name>
        <dbReference type="ChEBI" id="CHEBI:58210"/>
        <note>covalent</note>
    </ligand>
</feature>
<dbReference type="GO" id="GO:0005886">
    <property type="term" value="C:plasma membrane"/>
    <property type="evidence" value="ECO:0007669"/>
    <property type="project" value="UniProtKB-SubCell"/>
</dbReference>
<feature type="transmembrane region" description="Helical" evidence="10">
    <location>
        <begin position="283"/>
        <end position="302"/>
    </location>
</feature>
<evidence type="ECO:0000256" key="5">
    <source>
        <dbReference type="ARBA" id="ARBA00022692"/>
    </source>
</evidence>
<sequence length="310" mass="32968">MSETTMYTVSSSPHIRAKDTTQSIMRDVVIALLPATIAGVYFFKLQGLLVILASVLSCVVAEYIWQKASKKKVTVGDYSAVVTGLLLAFNVPASIPLWIPVVGGFFAIIVVKQFFGGLGQNIVNPALAARAFLLASWPVQMTSWTLDGVTTATPLAILKGNEATGAAAPDLMSVFIGHVGGCIGETSALALLIGGAYLFYKHIIDWRIPVSFIGTTFIFTAIAGRGSSPVYELFAGGLMLGAIFMATDYATSPITPLGRIIFGVGCGVITSLIRIFGGYPEGVSYSILVMNLFVPLIERWTAPKIFGKVK</sequence>
<evidence type="ECO:0000256" key="9">
    <source>
        <dbReference type="ARBA" id="ARBA00023136"/>
    </source>
</evidence>
<evidence type="ECO:0000256" key="3">
    <source>
        <dbReference type="ARBA" id="ARBA00022630"/>
    </source>
</evidence>
<reference evidence="11 12" key="1">
    <citation type="submission" date="2020-04" db="EMBL/GenBank/DDBJ databases">
        <title>Genomic insights into acetone-butanol-ethanol (ABE) fermentation by sequencing solventogenic clostridia strains.</title>
        <authorList>
            <person name="Brown S."/>
        </authorList>
    </citation>
    <scope>NUCLEOTIDE SEQUENCE [LARGE SCALE GENOMIC DNA]</scope>
    <source>
        <strain evidence="11 12">DJ011</strain>
    </source>
</reference>
<comment type="cofactor">
    <cofactor evidence="10">
        <name>FMN</name>
        <dbReference type="ChEBI" id="CHEBI:58210"/>
    </cofactor>
</comment>
<feature type="binding site" evidence="13">
    <location>
        <position position="281"/>
    </location>
    <ligand>
        <name>FMN</name>
        <dbReference type="ChEBI" id="CHEBI:58210"/>
    </ligand>
</feature>
<keyword evidence="1 10" id="KW-0813">Transport</keyword>
<feature type="binding site" evidence="13">
    <location>
        <position position="121"/>
    </location>
    <ligand>
        <name>riboflavin</name>
        <dbReference type="ChEBI" id="CHEBI:57986"/>
    </ligand>
</feature>